<feature type="region of interest" description="Disordered" evidence="1">
    <location>
        <begin position="237"/>
        <end position="262"/>
    </location>
</feature>
<evidence type="ECO:0000256" key="1">
    <source>
        <dbReference type="SAM" id="MobiDB-lite"/>
    </source>
</evidence>
<accession>A0ABV5JPM0</accession>
<reference evidence="2 3" key="1">
    <citation type="submission" date="2024-09" db="EMBL/GenBank/DDBJ databases">
        <authorList>
            <person name="Sun Q."/>
            <person name="Mori K."/>
        </authorList>
    </citation>
    <scope>NUCLEOTIDE SEQUENCE [LARGE SCALE GENOMIC DNA]</scope>
    <source>
        <strain evidence="2 3">CCM 7659</strain>
    </source>
</reference>
<dbReference type="EMBL" id="JBHMDY010000004">
    <property type="protein sequence ID" value="MFB9259327.1"/>
    <property type="molecule type" value="Genomic_DNA"/>
</dbReference>
<comment type="caution">
    <text evidence="2">The sequence shown here is derived from an EMBL/GenBank/DDBJ whole genome shotgun (WGS) entry which is preliminary data.</text>
</comment>
<proteinExistence type="predicted"/>
<gene>
    <name evidence="2" type="ORF">ACFFVD_05870</name>
</gene>
<feature type="region of interest" description="Disordered" evidence="1">
    <location>
        <begin position="330"/>
        <end position="360"/>
    </location>
</feature>
<dbReference type="Proteomes" id="UP001589700">
    <property type="component" value="Unassembled WGS sequence"/>
</dbReference>
<organism evidence="2 3">
    <name type="scientific">Dietzia aerolata</name>
    <dbReference type="NCBI Taxonomy" id="595984"/>
    <lineage>
        <taxon>Bacteria</taxon>
        <taxon>Bacillati</taxon>
        <taxon>Actinomycetota</taxon>
        <taxon>Actinomycetes</taxon>
        <taxon>Mycobacteriales</taxon>
        <taxon>Dietziaceae</taxon>
        <taxon>Dietzia</taxon>
    </lineage>
</organism>
<dbReference type="RefSeq" id="WP_182632010.1">
    <property type="nucleotide sequence ID" value="NZ_JAALDM010000109.1"/>
</dbReference>
<keyword evidence="3" id="KW-1185">Reference proteome</keyword>
<evidence type="ECO:0000313" key="3">
    <source>
        <dbReference type="Proteomes" id="UP001589700"/>
    </source>
</evidence>
<protein>
    <submittedName>
        <fullName evidence="2">Uncharacterized protein</fullName>
    </submittedName>
</protein>
<sequence length="384" mass="41366">MAAALALGACSSHPRPPRSDVVESQIEDIPGVDTTVSNDNGFPLYGASTSSGSVKHGPSGTMTLPLEDDLTADRVVEILHTAVEASGGSFESSTLTLIRRAGTDAESEYSGPISSTDRWMARARLWWELTTPQDVAVTYRTTTSSDDLVVDASRVPDDSPAARPSIDHLRELVADGLVPAPHRGEDRGWTVTARNRGPAVTLNRLDANTLDDEVWEALTVPALTGLVYDVKFNDPTSAAGGKGYDMSTSPRPSTKEPPSAPHPILVTLRVPPRQEEDLLDAEVVRALHAVPNLRFITLAFADPDSYDDPSYAIDLDQCTLERTEDLIEENGGTVPSLAPPSTSTSRGGREWATTPTSAPLRPKGLMTVTMNEAAWTFWRHLGCW</sequence>
<evidence type="ECO:0000313" key="2">
    <source>
        <dbReference type="EMBL" id="MFB9259327.1"/>
    </source>
</evidence>
<name>A0ABV5JPM0_9ACTN</name>
<feature type="region of interest" description="Disordered" evidence="1">
    <location>
        <begin position="1"/>
        <end position="21"/>
    </location>
</feature>